<keyword evidence="2" id="KW-1185">Reference proteome</keyword>
<protein>
    <submittedName>
        <fullName evidence="1">ARM repeat-containing protein</fullName>
    </submittedName>
</protein>
<accession>A0ACD3B9R6</accession>
<dbReference type="EMBL" id="ML208267">
    <property type="protein sequence ID" value="TFK74570.1"/>
    <property type="molecule type" value="Genomic_DNA"/>
</dbReference>
<sequence length="764" mass="82138">MDYLRTLGSAAVSTLVQKSGLNLPFSLGAKVASIDGVCSLYDATKREDGSNVSVFEYDFNDASKRNYKPFAKNALRKLRTTRHPDILKFMDAVESETNIYIMTERVRPLEPVLQQWSSRPNREREDWLLWGLHRISVALTFVNDPCASTHGNIHVSSIFISPSGEWKLGGFELCSSTKDESPTLYTLGGTYPNSSSWSSPEVRKSGWSALKEGNPAVADAYALGILLHSVFNPTHPPPATIQPPHPSPPASARGDIPLPLFNVFKRLLNPSGGSRLTPKGFLEVGMAEGGFFSSNKLVQVCSGLDNFALASEADKSQLLRSLKDSASSFPAEFASFKVLPSLVSALEYGGASAAIILPLLIQFGKNVSPEDYPNLILAPLIKLYASPDRAIRMALLEHLPEYVDKLDQKAVSDKIFPQLQTGFTDTVAVIREATVKSISILAPKMSSRVLNNELLRHLAKMQMDPESSIRTNACILIGRLGPTLGYNTKRKMLVPAFVRALKDSFVHARVAGLMAFMATIDCFEMEELATKVIPSVSPALLDKEKIVRDQAFKAVELFISRLSKHAETMPETAAVEAGQEDVPYLAPNTLANSAAGAAGALAGWAISSLGKKLATSDLQTTMATGPAADRPGSTSPTPAGSSLQTPVFDSFSSLTPSSASSSSLGKPSGKGKPMQLGGHKVAAEASSTSWLEEESFDSGGNDGNPWGNEDLIDVNADHDDWSAFETAPPAPSPPKIVEPKPTPSFTRGPLISTPKNLPFHSTPS</sequence>
<proteinExistence type="predicted"/>
<organism evidence="1 2">
    <name type="scientific">Pluteus cervinus</name>
    <dbReference type="NCBI Taxonomy" id="181527"/>
    <lineage>
        <taxon>Eukaryota</taxon>
        <taxon>Fungi</taxon>
        <taxon>Dikarya</taxon>
        <taxon>Basidiomycota</taxon>
        <taxon>Agaricomycotina</taxon>
        <taxon>Agaricomycetes</taxon>
        <taxon>Agaricomycetidae</taxon>
        <taxon>Agaricales</taxon>
        <taxon>Pluteineae</taxon>
        <taxon>Pluteaceae</taxon>
        <taxon>Pluteus</taxon>
    </lineage>
</organism>
<dbReference type="Proteomes" id="UP000308600">
    <property type="component" value="Unassembled WGS sequence"/>
</dbReference>
<name>A0ACD3B9R6_9AGAR</name>
<evidence type="ECO:0000313" key="1">
    <source>
        <dbReference type="EMBL" id="TFK74570.1"/>
    </source>
</evidence>
<feature type="non-terminal residue" evidence="1">
    <location>
        <position position="764"/>
    </location>
</feature>
<evidence type="ECO:0000313" key="2">
    <source>
        <dbReference type="Proteomes" id="UP000308600"/>
    </source>
</evidence>
<reference evidence="1 2" key="1">
    <citation type="journal article" date="2019" name="Nat. Ecol. Evol.">
        <title>Megaphylogeny resolves global patterns of mushroom evolution.</title>
        <authorList>
            <person name="Varga T."/>
            <person name="Krizsan K."/>
            <person name="Foldi C."/>
            <person name="Dima B."/>
            <person name="Sanchez-Garcia M."/>
            <person name="Sanchez-Ramirez S."/>
            <person name="Szollosi G.J."/>
            <person name="Szarkandi J.G."/>
            <person name="Papp V."/>
            <person name="Albert L."/>
            <person name="Andreopoulos W."/>
            <person name="Angelini C."/>
            <person name="Antonin V."/>
            <person name="Barry K.W."/>
            <person name="Bougher N.L."/>
            <person name="Buchanan P."/>
            <person name="Buyck B."/>
            <person name="Bense V."/>
            <person name="Catcheside P."/>
            <person name="Chovatia M."/>
            <person name="Cooper J."/>
            <person name="Damon W."/>
            <person name="Desjardin D."/>
            <person name="Finy P."/>
            <person name="Geml J."/>
            <person name="Haridas S."/>
            <person name="Hughes K."/>
            <person name="Justo A."/>
            <person name="Karasinski D."/>
            <person name="Kautmanova I."/>
            <person name="Kiss B."/>
            <person name="Kocsube S."/>
            <person name="Kotiranta H."/>
            <person name="LaButti K.M."/>
            <person name="Lechner B.E."/>
            <person name="Liimatainen K."/>
            <person name="Lipzen A."/>
            <person name="Lukacs Z."/>
            <person name="Mihaltcheva S."/>
            <person name="Morgado L.N."/>
            <person name="Niskanen T."/>
            <person name="Noordeloos M.E."/>
            <person name="Ohm R.A."/>
            <person name="Ortiz-Santana B."/>
            <person name="Ovrebo C."/>
            <person name="Racz N."/>
            <person name="Riley R."/>
            <person name="Savchenko A."/>
            <person name="Shiryaev A."/>
            <person name="Soop K."/>
            <person name="Spirin V."/>
            <person name="Szebenyi C."/>
            <person name="Tomsovsky M."/>
            <person name="Tulloss R.E."/>
            <person name="Uehling J."/>
            <person name="Grigoriev I.V."/>
            <person name="Vagvolgyi C."/>
            <person name="Papp T."/>
            <person name="Martin F.M."/>
            <person name="Miettinen O."/>
            <person name="Hibbett D.S."/>
            <person name="Nagy L.G."/>
        </authorList>
    </citation>
    <scope>NUCLEOTIDE SEQUENCE [LARGE SCALE GENOMIC DNA]</scope>
    <source>
        <strain evidence="1 2">NL-1719</strain>
    </source>
</reference>
<gene>
    <name evidence="1" type="ORF">BDN72DRAFT_812385</name>
</gene>